<sequence length="82" mass="8892">MVVSAVGGLANGVVAEEVLQADEADVIFVGRAFQKNPGLVWKMADELGVEIHLANQIKLGFTGRTYKLLGEAEPPKKEEERL</sequence>
<comment type="caution">
    <text evidence="1">The sequence shown here is derived from an EMBL/GenBank/DDBJ whole genome shotgun (WGS) entry which is preliminary data.</text>
</comment>
<accession>A0A9W8JV84</accession>
<name>A0A9W8JV84_9AGAR</name>
<dbReference type="SUPFAM" id="SSF51395">
    <property type="entry name" value="FMN-linked oxidoreductases"/>
    <property type="match status" value="1"/>
</dbReference>
<evidence type="ECO:0008006" key="3">
    <source>
        <dbReference type="Google" id="ProtNLM"/>
    </source>
</evidence>
<dbReference type="AlphaFoldDB" id="A0A9W8JV84"/>
<gene>
    <name evidence="1" type="ORF">NLJ89_g8493</name>
</gene>
<evidence type="ECO:0000313" key="1">
    <source>
        <dbReference type="EMBL" id="KAJ3503308.1"/>
    </source>
</evidence>
<organism evidence="1 2">
    <name type="scientific">Agrocybe chaxingu</name>
    <dbReference type="NCBI Taxonomy" id="84603"/>
    <lineage>
        <taxon>Eukaryota</taxon>
        <taxon>Fungi</taxon>
        <taxon>Dikarya</taxon>
        <taxon>Basidiomycota</taxon>
        <taxon>Agaricomycotina</taxon>
        <taxon>Agaricomycetes</taxon>
        <taxon>Agaricomycetidae</taxon>
        <taxon>Agaricales</taxon>
        <taxon>Agaricineae</taxon>
        <taxon>Strophariaceae</taxon>
        <taxon>Agrocybe</taxon>
    </lineage>
</organism>
<dbReference type="EMBL" id="JANKHO010001160">
    <property type="protein sequence ID" value="KAJ3503308.1"/>
    <property type="molecule type" value="Genomic_DNA"/>
</dbReference>
<proteinExistence type="predicted"/>
<evidence type="ECO:0000313" key="2">
    <source>
        <dbReference type="Proteomes" id="UP001148786"/>
    </source>
</evidence>
<dbReference type="OrthoDB" id="72788at2759"/>
<protein>
    <recommendedName>
        <fullName evidence="3">NADH:flavin oxidoreductase/NADH oxidase N-terminal domain-containing protein</fullName>
    </recommendedName>
</protein>
<dbReference type="Proteomes" id="UP001148786">
    <property type="component" value="Unassembled WGS sequence"/>
</dbReference>
<dbReference type="Gene3D" id="3.20.20.70">
    <property type="entry name" value="Aldolase class I"/>
    <property type="match status" value="1"/>
</dbReference>
<dbReference type="InterPro" id="IPR013785">
    <property type="entry name" value="Aldolase_TIM"/>
</dbReference>
<reference evidence="1" key="1">
    <citation type="submission" date="2022-07" db="EMBL/GenBank/DDBJ databases">
        <title>Genome Sequence of Agrocybe chaxingu.</title>
        <authorList>
            <person name="Buettner E."/>
        </authorList>
    </citation>
    <scope>NUCLEOTIDE SEQUENCE</scope>
    <source>
        <strain evidence="1">MP-N11</strain>
    </source>
</reference>
<keyword evidence="2" id="KW-1185">Reference proteome</keyword>